<organism evidence="9 10">
    <name type="scientific">Bacillus chungangensis</name>
    <dbReference type="NCBI Taxonomy" id="587633"/>
    <lineage>
        <taxon>Bacteria</taxon>
        <taxon>Bacillati</taxon>
        <taxon>Bacillota</taxon>
        <taxon>Bacilli</taxon>
        <taxon>Bacillales</taxon>
        <taxon>Bacillaceae</taxon>
        <taxon>Bacillus</taxon>
    </lineage>
</organism>
<dbReference type="PROSITE" id="PS00675">
    <property type="entry name" value="SIGMA54_INTERACT_1"/>
    <property type="match status" value="1"/>
</dbReference>
<dbReference type="SMART" id="SM00091">
    <property type="entry name" value="PAS"/>
    <property type="match status" value="1"/>
</dbReference>
<evidence type="ECO:0000256" key="6">
    <source>
        <dbReference type="SAM" id="Coils"/>
    </source>
</evidence>
<name>A0ABT9WTL3_9BACI</name>
<dbReference type="PRINTS" id="PR01590">
    <property type="entry name" value="HTHFIS"/>
</dbReference>
<dbReference type="Gene3D" id="3.30.450.20">
    <property type="entry name" value="PAS domain"/>
    <property type="match status" value="1"/>
</dbReference>
<dbReference type="RefSeq" id="WP_307229940.1">
    <property type="nucleotide sequence ID" value="NZ_JAUSTT010000014.1"/>
</dbReference>
<evidence type="ECO:0000256" key="3">
    <source>
        <dbReference type="ARBA" id="ARBA00023015"/>
    </source>
</evidence>
<dbReference type="InterPro" id="IPR025944">
    <property type="entry name" value="Sigma_54_int_dom_CS"/>
</dbReference>
<reference evidence="9 10" key="1">
    <citation type="submission" date="2023-07" db="EMBL/GenBank/DDBJ databases">
        <title>Genomic Encyclopedia of Type Strains, Phase IV (KMG-IV): sequencing the most valuable type-strain genomes for metagenomic binning, comparative biology and taxonomic classification.</title>
        <authorList>
            <person name="Goeker M."/>
        </authorList>
    </citation>
    <scope>NUCLEOTIDE SEQUENCE [LARGE SCALE GENOMIC DNA]</scope>
    <source>
        <strain evidence="9 10">DSM 23837</strain>
    </source>
</reference>
<comment type="caution">
    <text evidence="9">The sequence shown here is derived from an EMBL/GenBank/DDBJ whole genome shotgun (WGS) entry which is preliminary data.</text>
</comment>
<dbReference type="SUPFAM" id="SSF46689">
    <property type="entry name" value="Homeodomain-like"/>
    <property type="match status" value="1"/>
</dbReference>
<dbReference type="InterPro" id="IPR025943">
    <property type="entry name" value="Sigma_54_int_dom_ATP-bd_2"/>
</dbReference>
<dbReference type="InterPro" id="IPR009057">
    <property type="entry name" value="Homeodomain-like_sf"/>
</dbReference>
<feature type="domain" description="PAS" evidence="8">
    <location>
        <begin position="6"/>
        <end position="61"/>
    </location>
</feature>
<dbReference type="SMART" id="SM00382">
    <property type="entry name" value="AAA"/>
    <property type="match status" value="1"/>
</dbReference>
<dbReference type="CDD" id="cd00130">
    <property type="entry name" value="PAS"/>
    <property type="match status" value="1"/>
</dbReference>
<keyword evidence="3" id="KW-0805">Transcription regulation</keyword>
<dbReference type="PANTHER" id="PTHR32071">
    <property type="entry name" value="TRANSCRIPTIONAL REGULATORY PROTEIN"/>
    <property type="match status" value="1"/>
</dbReference>
<evidence type="ECO:0000256" key="1">
    <source>
        <dbReference type="ARBA" id="ARBA00022741"/>
    </source>
</evidence>
<keyword evidence="6" id="KW-0175">Coiled coil</keyword>
<evidence type="ECO:0000313" key="10">
    <source>
        <dbReference type="Proteomes" id="UP001223586"/>
    </source>
</evidence>
<dbReference type="EMBL" id="JAUSTT010000014">
    <property type="protein sequence ID" value="MDQ0176631.1"/>
    <property type="molecule type" value="Genomic_DNA"/>
</dbReference>
<dbReference type="SUPFAM" id="SSF52540">
    <property type="entry name" value="P-loop containing nucleoside triphosphate hydrolases"/>
    <property type="match status" value="1"/>
</dbReference>
<dbReference type="InterPro" id="IPR013767">
    <property type="entry name" value="PAS_fold"/>
</dbReference>
<dbReference type="InterPro" id="IPR002197">
    <property type="entry name" value="HTH_Fis"/>
</dbReference>
<evidence type="ECO:0000313" key="9">
    <source>
        <dbReference type="EMBL" id="MDQ0176631.1"/>
    </source>
</evidence>
<dbReference type="CDD" id="cd00009">
    <property type="entry name" value="AAA"/>
    <property type="match status" value="1"/>
</dbReference>
<sequence length="464" mass="52780">MNNYFPIRALETLLAALDEAISIIDTDGIVVYWNRAAENIYNISQSEIIGKDIQTFFQRADLMNFKVLASEEPVYDLYHQPRHDMHVLVTTVPIYDEEKKLIGSMSVEKNITTTIKLNEKLSSTSTELQKLKKKIQETQYQDPFHRIKGSSIAITNVIKLAKKVAKTDATVLVLGESGTGKELFAQAIHEDSLRKNEAFIAVNCGAIPQALFESELFGYEPGAYTGADKNGKPGKMELAHKGTLFLDEVGELPLDMQVKLLRALQEKEIYRIGGQKPRKVDIRIIAATNRNLEMMVREGLFREDLFYRLHVFHLDIPPLCERMEDIFELLNTFLNEYASKYKKEIPSLKAEQMAMFYAYSWPGNIRELRNFAERLVVLHEEGERIEETAMAFLPKEAGAISSSQTVASPLPPVYTSLAEERQLTEKEKIKQILEKTYNNKTLAAKELGIARSTLYQKLKKYGLA</sequence>
<dbReference type="InterPro" id="IPR058031">
    <property type="entry name" value="AAA_lid_NorR"/>
</dbReference>
<dbReference type="InterPro" id="IPR003593">
    <property type="entry name" value="AAA+_ATPase"/>
</dbReference>
<evidence type="ECO:0000256" key="2">
    <source>
        <dbReference type="ARBA" id="ARBA00022840"/>
    </source>
</evidence>
<dbReference type="Gene3D" id="1.10.10.60">
    <property type="entry name" value="Homeodomain-like"/>
    <property type="match status" value="1"/>
</dbReference>
<dbReference type="PROSITE" id="PS00688">
    <property type="entry name" value="SIGMA54_INTERACT_3"/>
    <property type="match status" value="1"/>
</dbReference>
<dbReference type="Pfam" id="PF00158">
    <property type="entry name" value="Sigma54_activat"/>
    <property type="match status" value="1"/>
</dbReference>
<evidence type="ECO:0000256" key="4">
    <source>
        <dbReference type="ARBA" id="ARBA00023125"/>
    </source>
</evidence>
<dbReference type="InterPro" id="IPR035965">
    <property type="entry name" value="PAS-like_dom_sf"/>
</dbReference>
<dbReference type="Pfam" id="PF00989">
    <property type="entry name" value="PAS"/>
    <property type="match status" value="1"/>
</dbReference>
<keyword evidence="2" id="KW-0067">ATP-binding</keyword>
<accession>A0ABT9WTL3</accession>
<dbReference type="Gene3D" id="1.10.8.60">
    <property type="match status" value="1"/>
</dbReference>
<feature type="coiled-coil region" evidence="6">
    <location>
        <begin position="114"/>
        <end position="141"/>
    </location>
</feature>
<dbReference type="Proteomes" id="UP001223586">
    <property type="component" value="Unassembled WGS sequence"/>
</dbReference>
<dbReference type="NCBIfam" id="TIGR00229">
    <property type="entry name" value="sensory_box"/>
    <property type="match status" value="1"/>
</dbReference>
<feature type="domain" description="Sigma-54 factor interaction" evidence="7">
    <location>
        <begin position="147"/>
        <end position="377"/>
    </location>
</feature>
<keyword evidence="1" id="KW-0547">Nucleotide-binding</keyword>
<dbReference type="Pfam" id="PF25601">
    <property type="entry name" value="AAA_lid_14"/>
    <property type="match status" value="1"/>
</dbReference>
<dbReference type="PROSITE" id="PS50045">
    <property type="entry name" value="SIGMA54_INTERACT_4"/>
    <property type="match status" value="1"/>
</dbReference>
<gene>
    <name evidence="9" type="ORF">J2S08_002489</name>
</gene>
<keyword evidence="10" id="KW-1185">Reference proteome</keyword>
<dbReference type="Pfam" id="PF02954">
    <property type="entry name" value="HTH_8"/>
    <property type="match status" value="1"/>
</dbReference>
<keyword evidence="5" id="KW-0804">Transcription</keyword>
<evidence type="ECO:0000259" key="7">
    <source>
        <dbReference type="PROSITE" id="PS50045"/>
    </source>
</evidence>
<dbReference type="PROSITE" id="PS50112">
    <property type="entry name" value="PAS"/>
    <property type="match status" value="1"/>
</dbReference>
<dbReference type="PROSITE" id="PS00676">
    <property type="entry name" value="SIGMA54_INTERACT_2"/>
    <property type="match status" value="1"/>
</dbReference>
<dbReference type="InterPro" id="IPR000014">
    <property type="entry name" value="PAS"/>
</dbReference>
<dbReference type="InterPro" id="IPR002078">
    <property type="entry name" value="Sigma_54_int"/>
</dbReference>
<dbReference type="Gene3D" id="3.40.50.300">
    <property type="entry name" value="P-loop containing nucleotide triphosphate hydrolases"/>
    <property type="match status" value="1"/>
</dbReference>
<evidence type="ECO:0000259" key="8">
    <source>
        <dbReference type="PROSITE" id="PS50112"/>
    </source>
</evidence>
<dbReference type="InterPro" id="IPR027417">
    <property type="entry name" value="P-loop_NTPase"/>
</dbReference>
<keyword evidence="4" id="KW-0238">DNA-binding</keyword>
<dbReference type="SUPFAM" id="SSF55785">
    <property type="entry name" value="PYP-like sensor domain (PAS domain)"/>
    <property type="match status" value="1"/>
</dbReference>
<proteinExistence type="predicted"/>
<evidence type="ECO:0000256" key="5">
    <source>
        <dbReference type="ARBA" id="ARBA00023163"/>
    </source>
</evidence>
<dbReference type="PANTHER" id="PTHR32071:SF57">
    <property type="entry name" value="C4-DICARBOXYLATE TRANSPORT TRANSCRIPTIONAL REGULATORY PROTEIN DCTD"/>
    <property type="match status" value="1"/>
</dbReference>
<protein>
    <submittedName>
        <fullName evidence="9">PAS domain S-box-containing protein</fullName>
    </submittedName>
</protein>
<dbReference type="InterPro" id="IPR025662">
    <property type="entry name" value="Sigma_54_int_dom_ATP-bd_1"/>
</dbReference>